<proteinExistence type="predicted"/>
<evidence type="ECO:0000313" key="2">
    <source>
        <dbReference type="Proteomes" id="UP000589818"/>
    </source>
</evidence>
<sequence>MSQEGSTNPTGTGPQSWSLTGATVTASTSAPVTLNRVQGLPSNAGKSQPHKYLIETNPVLTDLKQFMSSDYLLSNLGYDPDQSAKRLGDGLYEQRLIQQAVVARTGQRFIDGQTSDEGLFKYLMNNAIASKTELNLSLGVSLTSEQVAALTHDIVWMENAEVNGEQVLVPVLYLANANNRLAANGALIQGRDVTLIAGKDLNNAGTLRASNNLSATATNDLVSSGLVEAGNRLDLLATNNLTNKAGGIIAGRDVSQTATRGDVINERTVTTHESASGYRSERTDFADNAARIEAANDLTVKAGQDINIAGGVMQSGRDMDLNAGRDLNVSSAQVTNSVFRDSKHNSSDITQLGASISAGRDLSADAGRDINVSASQIDAKRDIAMSAVDNLTISSAADEEHSLSKSKKLTVQEDHVSQVMSGVTAGGNVKLDAGKDLAVISSRITAGDEAYLVAGDKLDLLAAKDSDYSLYDMKKKGSFGAKKTQRDEVTDVKYIGSEITTGGNLTLASGGDQRYQVAKLESGKDITLDSGGNITFEGVKDLHDESHTKSDGDLAWFKAKGSGTTDETLRQSQLVAQGRLVIKAAGQISIDIKQVDQQSVSQTIDAMVKADPALAWMKEAEARGDINWRQVKEIHESFKYDTSGLGAGAKIAIAILMSFIMGPAGLGLVGAGAGGAVVTSLATTAVTSTISNKGNLGAAFKETFSADSLKGAAIAGFTAGMLDYADANWFAGASEGTKSILTSTNFTDIATRLAGRAVISSGISTAIGGGSFGDNLGAALVGEAGNVAMATGFNWIGDITIKFPEGSLEKVVAHALMGGLLSKAMGGDFATGAAAAGLNEAMMNQLISLANGNDQLQVMMSQLTGLVAAAAVDGDLQQGANIAENATTYNYLYHREVKEMLAEMDSKETEEEKRAVRDRYAALDDQRELERDELCKRSPEICQAIAHGLVDDDQKLTALIEQLRAEDKGGAAFYVGHIQEGNLSSAGSMAADVSSLNGSALTRVAADFVKMGIGIIPGLGAGKGATTPKEIGTITTRTTKNETRLGGQPGEPGVKIVFKDGTEFDMTRTRVKETESNPYVPGRTRPVKFDDAVNKQGDKRAPTKAELEWFDSIKWD</sequence>
<accession>A0ACC5MA92</accession>
<comment type="caution">
    <text evidence="1">The sequence shown here is derived from an EMBL/GenBank/DDBJ whole genome shotgun (WGS) entry which is preliminary data.</text>
</comment>
<dbReference type="Proteomes" id="UP000589818">
    <property type="component" value="Unassembled WGS sequence"/>
</dbReference>
<reference evidence="1" key="1">
    <citation type="submission" date="2020-08" db="EMBL/GenBank/DDBJ databases">
        <title>Plant associated metagenomes--Microbial community diversity and host control of community assembly across model and emerging plant ecological genomics systems.</title>
        <authorList>
            <person name="Dangl J."/>
        </authorList>
    </citation>
    <scope>NUCLEOTIDE SEQUENCE</scope>
    <source>
        <strain evidence="1">KD5</strain>
    </source>
</reference>
<keyword evidence="2" id="KW-1185">Reference proteome</keyword>
<protein>
    <submittedName>
        <fullName evidence="1">Filamentous hemagglutinin</fullName>
    </submittedName>
</protein>
<gene>
    <name evidence="1" type="ORF">FHR69_001456</name>
</gene>
<evidence type="ECO:0000313" key="1">
    <source>
        <dbReference type="EMBL" id="MBB2885590.1"/>
    </source>
</evidence>
<organism evidence="1 2">
    <name type="scientific">Pseudomonas umsongensis</name>
    <dbReference type="NCBI Taxonomy" id="198618"/>
    <lineage>
        <taxon>Bacteria</taxon>
        <taxon>Pseudomonadati</taxon>
        <taxon>Pseudomonadota</taxon>
        <taxon>Gammaproteobacteria</taxon>
        <taxon>Pseudomonadales</taxon>
        <taxon>Pseudomonadaceae</taxon>
        <taxon>Pseudomonas</taxon>
    </lineage>
</organism>
<name>A0ACC5MA92_9PSED</name>
<dbReference type="EMBL" id="JACHVR010000001">
    <property type="protein sequence ID" value="MBB2885590.1"/>
    <property type="molecule type" value="Genomic_DNA"/>
</dbReference>